<dbReference type="InterPro" id="IPR000811">
    <property type="entry name" value="Glyco_trans_35"/>
</dbReference>
<comment type="catalytic activity">
    <reaction evidence="1 9">
        <text>[(1-&gt;4)-alpha-D-glucosyl](n) + phosphate = [(1-&gt;4)-alpha-D-glucosyl](n-1) + alpha-D-glucose 1-phosphate</text>
        <dbReference type="Rhea" id="RHEA:41732"/>
        <dbReference type="Rhea" id="RHEA-COMP:9584"/>
        <dbReference type="Rhea" id="RHEA-COMP:9586"/>
        <dbReference type="ChEBI" id="CHEBI:15444"/>
        <dbReference type="ChEBI" id="CHEBI:43474"/>
        <dbReference type="ChEBI" id="CHEBI:58601"/>
        <dbReference type="EC" id="2.4.1.1"/>
    </reaction>
</comment>
<dbReference type="Proteomes" id="UP000719942">
    <property type="component" value="Unassembled WGS sequence"/>
</dbReference>
<keyword evidence="5 9" id="KW-0808">Transferase</keyword>
<comment type="function">
    <text evidence="9">Allosteric enzyme that catalyzes the rate-limiting step in glycogen catabolism, the phosphorolytic cleavage of glycogen to produce glucose-1-phosphate, and plays a central role in maintaining cellular and organismal glucose homeostasis.</text>
</comment>
<evidence type="ECO:0000313" key="11">
    <source>
        <dbReference type="Proteomes" id="UP000719942"/>
    </source>
</evidence>
<evidence type="ECO:0000256" key="1">
    <source>
        <dbReference type="ARBA" id="ARBA00001275"/>
    </source>
</evidence>
<dbReference type="EC" id="2.4.1.1" evidence="9"/>
<reference evidence="10 11" key="1">
    <citation type="submission" date="2021-03" db="EMBL/GenBank/DDBJ databases">
        <title>Caproiciproducens sp. nov. isolated from feces of cow.</title>
        <authorList>
            <person name="Choi J.-Y."/>
        </authorList>
    </citation>
    <scope>NUCLEOTIDE SEQUENCE [LARGE SCALE GENOMIC DNA]</scope>
    <source>
        <strain evidence="10 11">AGMB10547</strain>
    </source>
</reference>
<dbReference type="InterPro" id="IPR035090">
    <property type="entry name" value="Pyridoxal_P_attach_site"/>
</dbReference>
<dbReference type="Pfam" id="PF00343">
    <property type="entry name" value="Phosphorylase"/>
    <property type="match status" value="1"/>
</dbReference>
<keyword evidence="7 9" id="KW-0119">Carbohydrate metabolism</keyword>
<protein>
    <recommendedName>
        <fullName evidence="9">Alpha-1,4 glucan phosphorylase</fullName>
        <ecNumber evidence="9">2.4.1.1</ecNumber>
    </recommendedName>
</protein>
<comment type="caution">
    <text evidence="10">The sequence shown here is derived from an EMBL/GenBank/DDBJ whole genome shotgun (WGS) entry which is preliminary data.</text>
</comment>
<name>A0ABS7DRD7_9FIRM</name>
<dbReference type="EMBL" id="JAGFNZ010000005">
    <property type="protein sequence ID" value="MBW7573704.1"/>
    <property type="molecule type" value="Genomic_DNA"/>
</dbReference>
<keyword evidence="6 9" id="KW-0663">Pyridoxal phosphate</keyword>
<dbReference type="Gene3D" id="3.40.50.2000">
    <property type="entry name" value="Glycogen Phosphorylase B"/>
    <property type="match status" value="2"/>
</dbReference>
<comment type="similarity">
    <text evidence="3 9">Belongs to the glycogen phosphorylase family.</text>
</comment>
<evidence type="ECO:0000256" key="9">
    <source>
        <dbReference type="RuleBase" id="RU000587"/>
    </source>
</evidence>
<comment type="function">
    <text evidence="8">Phosphorylase is an important allosteric enzyme in carbohydrate metabolism. Enzymes from different sources differ in their regulatory mechanisms and in their natural substrates. However, all known phosphorylases share catalytic and structural properties.</text>
</comment>
<dbReference type="CDD" id="cd04300">
    <property type="entry name" value="GT35_Glycogen_Phosphorylase"/>
    <property type="match status" value="1"/>
</dbReference>
<proteinExistence type="inferred from homology"/>
<keyword evidence="4 9" id="KW-0328">Glycosyltransferase</keyword>
<comment type="cofactor">
    <cofactor evidence="2 9">
        <name>pyridoxal 5'-phosphate</name>
        <dbReference type="ChEBI" id="CHEBI:597326"/>
    </cofactor>
</comment>
<organism evidence="10 11">
    <name type="scientific">Caproiciproducens faecalis</name>
    <dbReference type="NCBI Taxonomy" id="2820301"/>
    <lineage>
        <taxon>Bacteria</taxon>
        <taxon>Bacillati</taxon>
        <taxon>Bacillota</taxon>
        <taxon>Clostridia</taxon>
        <taxon>Eubacteriales</taxon>
        <taxon>Acutalibacteraceae</taxon>
        <taxon>Caproiciproducens</taxon>
    </lineage>
</organism>
<dbReference type="NCBIfam" id="TIGR02093">
    <property type="entry name" value="P_ylase"/>
    <property type="match status" value="1"/>
</dbReference>
<dbReference type="PROSITE" id="PS00102">
    <property type="entry name" value="PHOSPHORYLASE"/>
    <property type="match status" value="1"/>
</dbReference>
<evidence type="ECO:0000313" key="10">
    <source>
        <dbReference type="EMBL" id="MBW7573704.1"/>
    </source>
</evidence>
<accession>A0ABS7DRD7</accession>
<dbReference type="PANTHER" id="PTHR11468:SF3">
    <property type="entry name" value="GLYCOGEN PHOSPHORYLASE, LIVER FORM"/>
    <property type="match status" value="1"/>
</dbReference>
<dbReference type="SUPFAM" id="SSF53756">
    <property type="entry name" value="UDP-Glycosyltransferase/glycogen phosphorylase"/>
    <property type="match status" value="1"/>
</dbReference>
<gene>
    <name evidence="10" type="ORF">J5W02_12880</name>
</gene>
<dbReference type="RefSeq" id="WP_219966099.1">
    <property type="nucleotide sequence ID" value="NZ_JAGFNZ010000005.1"/>
</dbReference>
<evidence type="ECO:0000256" key="5">
    <source>
        <dbReference type="ARBA" id="ARBA00022679"/>
    </source>
</evidence>
<dbReference type="PANTHER" id="PTHR11468">
    <property type="entry name" value="GLYCOGEN PHOSPHORYLASE"/>
    <property type="match status" value="1"/>
</dbReference>
<evidence type="ECO:0000256" key="7">
    <source>
        <dbReference type="ARBA" id="ARBA00023277"/>
    </source>
</evidence>
<dbReference type="PIRSF" id="PIRSF000460">
    <property type="entry name" value="Pprylas_GlgP"/>
    <property type="match status" value="1"/>
</dbReference>
<keyword evidence="11" id="KW-1185">Reference proteome</keyword>
<evidence type="ECO:0000256" key="4">
    <source>
        <dbReference type="ARBA" id="ARBA00022676"/>
    </source>
</evidence>
<evidence type="ECO:0000256" key="3">
    <source>
        <dbReference type="ARBA" id="ARBA00006047"/>
    </source>
</evidence>
<sequence length="778" mass="88668">MNTFKSDVMTLLELESGKTIHQADVFELYHAVSKAAMKQVKSKWEAPQVSKKACYFSAEFLTGRLIYSNLQNLGLMNQLSELFHENNIDVAIFEDIEDAALGNGGLGRLAACFLDSAATQGITLNGYGIRYKYGLFKQYFENGFQKEAVDDWQQFGDPWSQRNEGEKVTVKFKNQTVYAVPYDTPVIGYGAKTVNTLRLWQAEPLVPFDFQLFNDQKFELAVRERDDAEAISSVLYPNDTADKGKKLRLKQQYFFTSASLQDIIRTYKRRYGNDFTHFSAEYAIQLNDTHPVVSIPEFIRLLVSEEGISFGKALKIARQTFAYTNHTIMAEALEKWDAKLFKSVIPNVYRYVVMIQKALLKELSGMGITGSDQKPYLIIDENSVVHMARLAVFATHSVNGVAEIHTEILKKSVLKEWYRIYPKRFNNKTNGITQRRWMALSNMELSGFITDKIGSGWVTDLEKLRNLERYKDDKNVICQFAHIKQIKKQQLSDYMEKHDGIRLNPEFIFDVQVKRLHEYKRQLLNALSIVDIYFGLKNGRIQNYHPTVFLFGGKAAPGYLRAKGVIKFINEIANMVNNDPEVNQQMKVVFVSNYNVSYAEKIMPAADISEQISTAGTEASGTGNMKLMLNGAVTLGTLDGANVEIIRQAGEENNYIFGARVETLEMIADSYNPREIYEQNERVRAAVDTLVNGMLDDGGTGMFRELYHSLLDGASWHRPDNYFVLYDFISYCDTRLQAISDYSDRLAFSRKCFLNTAGAGKFSSDRTVREYAIQIWGM</sequence>
<evidence type="ECO:0000256" key="8">
    <source>
        <dbReference type="ARBA" id="ARBA00025174"/>
    </source>
</evidence>
<evidence type="ECO:0000256" key="6">
    <source>
        <dbReference type="ARBA" id="ARBA00022898"/>
    </source>
</evidence>
<evidence type="ECO:0000256" key="2">
    <source>
        <dbReference type="ARBA" id="ARBA00001933"/>
    </source>
</evidence>
<dbReference type="InterPro" id="IPR011833">
    <property type="entry name" value="Glycg_phsphrylas"/>
</dbReference>